<reference evidence="1 2" key="1">
    <citation type="submission" date="2023-12" db="EMBL/GenBank/DDBJ databases">
        <title>Baltic Sea Cyanobacteria.</title>
        <authorList>
            <person name="Delbaje E."/>
            <person name="Fewer D.P."/>
            <person name="Shishido T.K."/>
        </authorList>
    </citation>
    <scope>NUCLEOTIDE SEQUENCE [LARGE SCALE GENOMIC DNA]</scope>
    <source>
        <strain evidence="1 2">CCNP 1315</strain>
    </source>
</reference>
<evidence type="ECO:0000313" key="1">
    <source>
        <dbReference type="EMBL" id="MEA5520492.1"/>
    </source>
</evidence>
<protein>
    <submittedName>
        <fullName evidence="1">2'-5' RNA ligase family protein</fullName>
    </submittedName>
</protein>
<dbReference type="EMBL" id="JAYGHT010000082">
    <property type="protein sequence ID" value="MEA5520492.1"/>
    <property type="molecule type" value="Genomic_DNA"/>
</dbReference>
<evidence type="ECO:0000313" key="2">
    <source>
        <dbReference type="Proteomes" id="UP001301728"/>
    </source>
</evidence>
<accession>A0ABU5TZY1</accession>
<dbReference type="PANTHER" id="PTHR40037">
    <property type="entry name" value="PHOSPHOESTERASE YJCG-RELATED"/>
    <property type="match status" value="1"/>
</dbReference>
<dbReference type="Proteomes" id="UP001301728">
    <property type="component" value="Unassembled WGS sequence"/>
</dbReference>
<keyword evidence="1" id="KW-0436">Ligase</keyword>
<keyword evidence="2" id="KW-1185">Reference proteome</keyword>
<proteinExistence type="predicted"/>
<comment type="caution">
    <text evidence="1">The sequence shown here is derived from an EMBL/GenBank/DDBJ whole genome shotgun (WGS) entry which is preliminary data.</text>
</comment>
<sequence>MKSSEPLLFIALLPPMEVQNEVTQIKQYFAQNYNSSHALKSPPHVTLQPPFKWLTEDFYLLEECLTEFAKIYAPIPITLSGFGSFPPRVIYVNVIKTPELMEIKKHLMSHLETTLNIVDEVSKSRPFSPHMTVAFKDLTRQNFKLGWQEFEHKSLKFEFTVSQLTLLIHNGEKWNIQAEFTFLLSDKIGD</sequence>
<dbReference type="GO" id="GO:0016874">
    <property type="term" value="F:ligase activity"/>
    <property type="evidence" value="ECO:0007669"/>
    <property type="project" value="UniProtKB-KW"/>
</dbReference>
<organism evidence="1 2">
    <name type="scientific">Limnoraphis robusta CCNP1315</name>
    <dbReference type="NCBI Taxonomy" id="3110306"/>
    <lineage>
        <taxon>Bacteria</taxon>
        <taxon>Bacillati</taxon>
        <taxon>Cyanobacteriota</taxon>
        <taxon>Cyanophyceae</taxon>
        <taxon>Oscillatoriophycideae</taxon>
        <taxon>Oscillatoriales</taxon>
        <taxon>Sirenicapillariaceae</taxon>
        <taxon>Limnoraphis</taxon>
    </lineage>
</organism>
<dbReference type="Pfam" id="PF13563">
    <property type="entry name" value="2_5_RNA_ligase2"/>
    <property type="match status" value="1"/>
</dbReference>
<dbReference type="Gene3D" id="3.90.1140.10">
    <property type="entry name" value="Cyclic phosphodiesterase"/>
    <property type="match status" value="1"/>
</dbReference>
<dbReference type="InterPro" id="IPR009097">
    <property type="entry name" value="Cyclic_Pdiesterase"/>
</dbReference>
<name>A0ABU5TZY1_9CYAN</name>
<dbReference type="SUPFAM" id="SSF55144">
    <property type="entry name" value="LigT-like"/>
    <property type="match status" value="1"/>
</dbReference>
<dbReference type="InterPro" id="IPR050580">
    <property type="entry name" value="2H_phosphoesterase_YjcG-like"/>
</dbReference>
<dbReference type="PANTHER" id="PTHR40037:SF1">
    <property type="entry name" value="PHOSPHOESTERASE SAOUHSC_00951-RELATED"/>
    <property type="match status" value="1"/>
</dbReference>
<dbReference type="RefSeq" id="WP_323274667.1">
    <property type="nucleotide sequence ID" value="NZ_JAYGHT010000082.1"/>
</dbReference>
<gene>
    <name evidence="1" type="ORF">VB854_16205</name>
</gene>